<dbReference type="Pfam" id="PF02447">
    <property type="entry name" value="GntP_permease"/>
    <property type="match status" value="1"/>
</dbReference>
<reference evidence="10 11" key="1">
    <citation type="submission" date="2020-07" db="EMBL/GenBank/DDBJ databases">
        <title>Sequencing the genomes of 1000 actinobacteria strains.</title>
        <authorList>
            <person name="Klenk H.-P."/>
        </authorList>
    </citation>
    <scope>NUCLEOTIDE SEQUENCE [LARGE SCALE GENOMIC DNA]</scope>
    <source>
        <strain evidence="10 11">DSM 23871</strain>
    </source>
</reference>
<organism evidence="10 11">
    <name type="scientific">Leifsonia soli</name>
    <dbReference type="NCBI Taxonomy" id="582665"/>
    <lineage>
        <taxon>Bacteria</taxon>
        <taxon>Bacillati</taxon>
        <taxon>Actinomycetota</taxon>
        <taxon>Actinomycetes</taxon>
        <taxon>Micrococcales</taxon>
        <taxon>Microbacteriaceae</taxon>
        <taxon>Leifsonia</taxon>
    </lineage>
</organism>
<evidence type="ECO:0000256" key="3">
    <source>
        <dbReference type="ARBA" id="ARBA00022475"/>
    </source>
</evidence>
<dbReference type="EMBL" id="JACCBJ010000001">
    <property type="protein sequence ID" value="NYD76248.1"/>
    <property type="molecule type" value="Genomic_DNA"/>
</dbReference>
<feature type="transmembrane region" description="Helical" evidence="8">
    <location>
        <begin position="416"/>
        <end position="438"/>
    </location>
</feature>
<keyword evidence="3" id="KW-1003">Cell membrane</keyword>
<feature type="transmembrane region" description="Helical" evidence="8">
    <location>
        <begin position="296"/>
        <end position="315"/>
    </location>
</feature>
<accession>A0A852T3L0</accession>
<name>A0A852T3L0_9MICO</name>
<dbReference type="GO" id="GO:0015128">
    <property type="term" value="F:gluconate transmembrane transporter activity"/>
    <property type="evidence" value="ECO:0007669"/>
    <property type="project" value="InterPro"/>
</dbReference>
<feature type="transmembrane region" description="Helical" evidence="8">
    <location>
        <begin position="61"/>
        <end position="83"/>
    </location>
</feature>
<evidence type="ECO:0000256" key="2">
    <source>
        <dbReference type="ARBA" id="ARBA00022448"/>
    </source>
</evidence>
<evidence type="ECO:0000256" key="6">
    <source>
        <dbReference type="ARBA" id="ARBA00023136"/>
    </source>
</evidence>
<evidence type="ECO:0000256" key="5">
    <source>
        <dbReference type="ARBA" id="ARBA00022989"/>
    </source>
</evidence>
<evidence type="ECO:0000256" key="9">
    <source>
        <dbReference type="SAM" id="SignalP"/>
    </source>
</evidence>
<feature type="transmembrane region" description="Helical" evidence="8">
    <location>
        <begin position="192"/>
        <end position="221"/>
    </location>
</feature>
<proteinExistence type="inferred from homology"/>
<feature type="transmembrane region" description="Helical" evidence="8">
    <location>
        <begin position="35"/>
        <end position="54"/>
    </location>
</feature>
<feature type="transmembrane region" description="Helical" evidence="8">
    <location>
        <begin position="135"/>
        <end position="160"/>
    </location>
</feature>
<evidence type="ECO:0000313" key="11">
    <source>
        <dbReference type="Proteomes" id="UP000589620"/>
    </source>
</evidence>
<keyword evidence="6 8" id="KW-0472">Membrane</keyword>
<comment type="similarity">
    <text evidence="7">Belongs to the GntP permease family.</text>
</comment>
<evidence type="ECO:0000256" key="1">
    <source>
        <dbReference type="ARBA" id="ARBA00004651"/>
    </source>
</evidence>
<evidence type="ECO:0000313" key="10">
    <source>
        <dbReference type="EMBL" id="NYD76248.1"/>
    </source>
</evidence>
<evidence type="ECO:0000256" key="7">
    <source>
        <dbReference type="ARBA" id="ARBA00049663"/>
    </source>
</evidence>
<dbReference type="GO" id="GO:0005886">
    <property type="term" value="C:plasma membrane"/>
    <property type="evidence" value="ECO:0007669"/>
    <property type="project" value="UniProtKB-SubCell"/>
</dbReference>
<feature type="signal peptide" evidence="9">
    <location>
        <begin position="1"/>
        <end position="24"/>
    </location>
</feature>
<keyword evidence="4 8" id="KW-0812">Transmembrane</keyword>
<evidence type="ECO:0000256" key="8">
    <source>
        <dbReference type="SAM" id="Phobius"/>
    </source>
</evidence>
<keyword evidence="5 8" id="KW-1133">Transmembrane helix</keyword>
<protein>
    <submittedName>
        <fullName evidence="10">GntP family gluconate:H+ symporter</fullName>
    </submittedName>
</protein>
<dbReference type="RefSeq" id="WP_218857135.1">
    <property type="nucleotide sequence ID" value="NZ_BAAAPX010000001.1"/>
</dbReference>
<evidence type="ECO:0000256" key="4">
    <source>
        <dbReference type="ARBA" id="ARBA00022692"/>
    </source>
</evidence>
<keyword evidence="11" id="KW-1185">Reference proteome</keyword>
<feature type="chain" id="PRO_5039095464" evidence="9">
    <location>
        <begin position="25"/>
        <end position="479"/>
    </location>
</feature>
<feature type="transmembrane region" description="Helical" evidence="8">
    <location>
        <begin position="359"/>
        <end position="378"/>
    </location>
</feature>
<dbReference type="AlphaFoldDB" id="A0A852T3L0"/>
<feature type="transmembrane region" description="Helical" evidence="8">
    <location>
        <begin position="167"/>
        <end position="186"/>
    </location>
</feature>
<feature type="transmembrane region" description="Helical" evidence="8">
    <location>
        <begin position="459"/>
        <end position="478"/>
    </location>
</feature>
<comment type="subcellular location">
    <subcellularLocation>
        <location evidence="1">Cell membrane</location>
        <topology evidence="1">Multi-pass membrane protein</topology>
    </subcellularLocation>
</comment>
<feature type="transmembrane region" description="Helical" evidence="8">
    <location>
        <begin position="256"/>
        <end position="276"/>
    </location>
</feature>
<feature type="transmembrane region" description="Helical" evidence="8">
    <location>
        <begin position="327"/>
        <end position="347"/>
    </location>
</feature>
<dbReference type="Proteomes" id="UP000589620">
    <property type="component" value="Unassembled WGS sequence"/>
</dbReference>
<dbReference type="InterPro" id="IPR003474">
    <property type="entry name" value="Glcn_transporter"/>
</dbReference>
<feature type="transmembrane region" description="Helical" evidence="8">
    <location>
        <begin position="385"/>
        <end position="404"/>
    </location>
</feature>
<dbReference type="PANTHER" id="PTHR30354:SF22">
    <property type="entry name" value="HIGH-AFFINITY GLUCONATE TRANSPORTER"/>
    <property type="match status" value="1"/>
</dbReference>
<sequence length="479" mass="47996">MTPTLFTHAAPAALAVAAAAPAPAPHPSAPEGQLIVAALAGIAVIVVLITWLKLHPFLSLLLGSLVAGLAAGLAADAAIGSFITGFGNTMGSVGVLIGLGAMYGKLLADSGGADRIVDTLVSRTSARLLPWTMGAVGAIIGLPMFFEVGLVLLMPVIILVTRRSGLPLMRIALPTIAGLSAMHGLVPPHPGPLVAIGALGANLGLTLAFGVIVAIPTIAVAGPLFSRLAARWVPVGVPDLFVPEEGDGPARRRPSFGAALISILLPVILMLGKAVADIAAPDAAPVWKVVLDFLGTPVIALTIAVLAGLLLLGLGGGMNRAAMQTSLAASLPPIAGILLIVGAGGGFKQVLVDTGIGQVIAGWATGASGIVVLLLAWTVAALIRIATGSATVATVTAAGILLPLTEHLSTPMVSLMVLAIGAGSVFLSHVNDAGFWLVKEYLGLSIPQTLKSWTVLECLVSLVGLAGVLILSLFVGGLG</sequence>
<gene>
    <name evidence="10" type="ORF">BJ963_003767</name>
</gene>
<keyword evidence="2" id="KW-0813">Transport</keyword>
<keyword evidence="9" id="KW-0732">Signal</keyword>
<comment type="caution">
    <text evidence="10">The sequence shown here is derived from an EMBL/GenBank/DDBJ whole genome shotgun (WGS) entry which is preliminary data.</text>
</comment>
<dbReference type="PANTHER" id="PTHR30354">
    <property type="entry name" value="GNT FAMILY GLUCONATE TRANSPORTER"/>
    <property type="match status" value="1"/>
</dbReference>
<dbReference type="NCBIfam" id="TIGR00791">
    <property type="entry name" value="gntP"/>
    <property type="match status" value="1"/>
</dbReference>
<dbReference type="PIRSF" id="PIRSF002746">
    <property type="entry name" value="Gluconate_transporter"/>
    <property type="match status" value="1"/>
</dbReference>